<gene>
    <name evidence="2" type="ORF">GCM10023184_36770</name>
</gene>
<organism evidence="2 3">
    <name type="scientific">Flaviaesturariibacter amylovorans</name>
    <dbReference type="NCBI Taxonomy" id="1084520"/>
    <lineage>
        <taxon>Bacteria</taxon>
        <taxon>Pseudomonadati</taxon>
        <taxon>Bacteroidota</taxon>
        <taxon>Chitinophagia</taxon>
        <taxon>Chitinophagales</taxon>
        <taxon>Chitinophagaceae</taxon>
        <taxon>Flaviaestuariibacter</taxon>
    </lineage>
</organism>
<proteinExistence type="predicted"/>
<evidence type="ECO:0000256" key="1">
    <source>
        <dbReference type="SAM" id="MobiDB-lite"/>
    </source>
</evidence>
<reference evidence="3" key="1">
    <citation type="journal article" date="2019" name="Int. J. Syst. Evol. Microbiol.">
        <title>The Global Catalogue of Microorganisms (GCM) 10K type strain sequencing project: providing services to taxonomists for standard genome sequencing and annotation.</title>
        <authorList>
            <consortium name="The Broad Institute Genomics Platform"/>
            <consortium name="The Broad Institute Genome Sequencing Center for Infectious Disease"/>
            <person name="Wu L."/>
            <person name="Ma J."/>
        </authorList>
    </citation>
    <scope>NUCLEOTIDE SEQUENCE [LARGE SCALE GENOMIC DNA]</scope>
    <source>
        <strain evidence="3">JCM 17919</strain>
    </source>
</reference>
<dbReference type="EMBL" id="BAABGY010000011">
    <property type="protein sequence ID" value="GAA4339571.1"/>
    <property type="molecule type" value="Genomic_DNA"/>
</dbReference>
<feature type="region of interest" description="Disordered" evidence="1">
    <location>
        <begin position="72"/>
        <end position="92"/>
    </location>
</feature>
<comment type="caution">
    <text evidence="2">The sequence shown here is derived from an EMBL/GenBank/DDBJ whole genome shotgun (WGS) entry which is preliminary data.</text>
</comment>
<evidence type="ECO:0008006" key="4">
    <source>
        <dbReference type="Google" id="ProtNLM"/>
    </source>
</evidence>
<evidence type="ECO:0000313" key="2">
    <source>
        <dbReference type="EMBL" id="GAA4339571.1"/>
    </source>
</evidence>
<feature type="compositionally biased region" description="Basic residues" evidence="1">
    <location>
        <begin position="83"/>
        <end position="92"/>
    </location>
</feature>
<evidence type="ECO:0000313" key="3">
    <source>
        <dbReference type="Proteomes" id="UP001501725"/>
    </source>
</evidence>
<accession>A0ABP8HIB2</accession>
<protein>
    <recommendedName>
        <fullName evidence="4">Four helix bundle protein</fullName>
    </recommendedName>
</protein>
<dbReference type="Proteomes" id="UP001501725">
    <property type="component" value="Unassembled WGS sequence"/>
</dbReference>
<sequence>MTTAAGASKSKDLYESLPSVEQCRKLFKAKEYDYTDEELLQLRDFLYKLTRIYYEFYMQDFRHRVPVVNLNNATHGTEESHSLRPRKYRRAS</sequence>
<keyword evidence="3" id="KW-1185">Reference proteome</keyword>
<name>A0ABP8HIB2_9BACT</name>
<dbReference type="RefSeq" id="WP_345257295.1">
    <property type="nucleotide sequence ID" value="NZ_BAABGY010000011.1"/>
</dbReference>